<dbReference type="RefSeq" id="WP_093937123.1">
    <property type="nucleotide sequence ID" value="NZ_NMQT01000103.1"/>
</dbReference>
<dbReference type="AlphaFoldDB" id="A0A229RU11"/>
<evidence type="ECO:0000259" key="2">
    <source>
        <dbReference type="Pfam" id="PF03551"/>
    </source>
</evidence>
<dbReference type="Gene3D" id="1.10.10.10">
    <property type="entry name" value="Winged helix-like DNA-binding domain superfamily/Winged helix DNA-binding domain"/>
    <property type="match status" value="1"/>
</dbReference>
<dbReference type="InterPro" id="IPR036388">
    <property type="entry name" value="WH-like_DNA-bd_sf"/>
</dbReference>
<organism evidence="4 5">
    <name type="scientific">Amycolatopsis thailandensis</name>
    <dbReference type="NCBI Taxonomy" id="589330"/>
    <lineage>
        <taxon>Bacteria</taxon>
        <taxon>Bacillati</taxon>
        <taxon>Actinomycetota</taxon>
        <taxon>Actinomycetes</taxon>
        <taxon>Pseudonocardiales</taxon>
        <taxon>Pseudonocardiaceae</taxon>
        <taxon>Amycolatopsis</taxon>
    </lineage>
</organism>
<evidence type="ECO:0000256" key="1">
    <source>
        <dbReference type="SAM" id="Coils"/>
    </source>
</evidence>
<dbReference type="SUPFAM" id="SSF46785">
    <property type="entry name" value="Winged helix' DNA-binding domain"/>
    <property type="match status" value="1"/>
</dbReference>
<dbReference type="PANTHER" id="PTHR43252:SF4">
    <property type="entry name" value="TRANSCRIPTIONAL REGULATORY PROTEIN"/>
    <property type="match status" value="1"/>
</dbReference>
<name>A0A229RU11_9PSEU</name>
<dbReference type="InterPro" id="IPR005149">
    <property type="entry name" value="Tscrpt_reg_PadR_N"/>
</dbReference>
<dbReference type="InterPro" id="IPR018309">
    <property type="entry name" value="Tscrpt_reg_PadR_C"/>
</dbReference>
<dbReference type="Proteomes" id="UP000215223">
    <property type="component" value="Unassembled WGS sequence"/>
</dbReference>
<protein>
    <submittedName>
        <fullName evidence="4">PadR family transcriptional regulator</fullName>
    </submittedName>
</protein>
<dbReference type="Pfam" id="PF03551">
    <property type="entry name" value="PadR"/>
    <property type="match status" value="1"/>
</dbReference>
<dbReference type="Pfam" id="PF10400">
    <property type="entry name" value="Vir_act_alpha_C"/>
    <property type="match status" value="1"/>
</dbReference>
<evidence type="ECO:0000313" key="4">
    <source>
        <dbReference type="EMBL" id="OXM50177.1"/>
    </source>
</evidence>
<evidence type="ECO:0000313" key="5">
    <source>
        <dbReference type="Proteomes" id="UP000215223"/>
    </source>
</evidence>
<comment type="caution">
    <text evidence="4">The sequence shown here is derived from an EMBL/GenBank/DDBJ whole genome shotgun (WGS) entry which is preliminary data.</text>
</comment>
<feature type="coiled-coil region" evidence="1">
    <location>
        <begin position="112"/>
        <end position="139"/>
    </location>
</feature>
<feature type="domain" description="Transcription regulator PadR N-terminal" evidence="2">
    <location>
        <begin position="7"/>
        <end position="81"/>
    </location>
</feature>
<dbReference type="Gene3D" id="6.10.140.190">
    <property type="match status" value="1"/>
</dbReference>
<gene>
    <name evidence="4" type="ORF">CFP71_28965</name>
</gene>
<proteinExistence type="predicted"/>
<keyword evidence="1" id="KW-0175">Coiled coil</keyword>
<sequence length="193" mass="21605">MALRNAILAMLLDGESSGYDLAKGFNASVANFWTATPQQLYRELDKMESQGLVAARIVEQERRPNKRLFSLTDAGATELAEFTTRVPKPTAIRDELLVQIQAVEAGDDGRIRRAVADRMAAAETKLKRFERLRDRLLGESTEAEFFATAPRVGPYLTLARGIAFEQENIRWCEQVLAVLDRRETAGFGGERLD</sequence>
<dbReference type="InterPro" id="IPR036390">
    <property type="entry name" value="WH_DNA-bd_sf"/>
</dbReference>
<reference evidence="4 5" key="1">
    <citation type="submission" date="2017-07" db="EMBL/GenBank/DDBJ databases">
        <title>Amycolatopsis thailandensis Genome sequencing and assembly.</title>
        <authorList>
            <person name="Kaur N."/>
            <person name="Mayilraj S."/>
        </authorList>
    </citation>
    <scope>NUCLEOTIDE SEQUENCE [LARGE SCALE GENOMIC DNA]</scope>
    <source>
        <strain evidence="4 5">JCM 16380</strain>
    </source>
</reference>
<accession>A0A229RU11</accession>
<dbReference type="EMBL" id="NMQT01000103">
    <property type="protein sequence ID" value="OXM50177.1"/>
    <property type="molecule type" value="Genomic_DNA"/>
</dbReference>
<dbReference type="PANTHER" id="PTHR43252">
    <property type="entry name" value="TRANSCRIPTIONAL REGULATOR YQJI"/>
    <property type="match status" value="1"/>
</dbReference>
<dbReference type="OrthoDB" id="3186544at2"/>
<keyword evidence="5" id="KW-1185">Reference proteome</keyword>
<feature type="domain" description="Transcription regulator PadR C-terminal" evidence="3">
    <location>
        <begin position="92"/>
        <end position="180"/>
    </location>
</feature>
<evidence type="ECO:0000259" key="3">
    <source>
        <dbReference type="Pfam" id="PF10400"/>
    </source>
</evidence>